<protein>
    <recommendedName>
        <fullName evidence="5">GDSL esterase/lipase</fullName>
    </recommendedName>
</protein>
<dbReference type="PANTHER" id="PTHR45966">
    <property type="entry name" value="GDSL-LIKE LIPASE/ACYLHYDROLASE"/>
    <property type="match status" value="1"/>
</dbReference>
<dbReference type="Proteomes" id="UP000054558">
    <property type="component" value="Unassembled WGS sequence"/>
</dbReference>
<keyword evidence="4" id="KW-1185">Reference proteome</keyword>
<dbReference type="CDD" id="cd01837">
    <property type="entry name" value="SGNH_plant_lipase_like"/>
    <property type="match status" value="1"/>
</dbReference>
<dbReference type="AlphaFoldDB" id="A0A1Y1IET4"/>
<dbReference type="OMA" id="GCMDEVA"/>
<dbReference type="EMBL" id="DF237249">
    <property type="protein sequence ID" value="GAQ86618.1"/>
    <property type="molecule type" value="Genomic_DNA"/>
</dbReference>
<gene>
    <name evidence="3" type="ORF">KFL_003000110</name>
</gene>
<organism evidence="3 4">
    <name type="scientific">Klebsormidium nitens</name>
    <name type="common">Green alga</name>
    <name type="synonym">Ulothrix nitens</name>
    <dbReference type="NCBI Taxonomy" id="105231"/>
    <lineage>
        <taxon>Eukaryota</taxon>
        <taxon>Viridiplantae</taxon>
        <taxon>Streptophyta</taxon>
        <taxon>Klebsormidiophyceae</taxon>
        <taxon>Klebsormidiales</taxon>
        <taxon>Klebsormidiaceae</taxon>
        <taxon>Klebsormidium</taxon>
    </lineage>
</organism>
<comment type="similarity">
    <text evidence="1">Belongs to the 'GDSL' lipolytic enzyme family.</text>
</comment>
<accession>A0A1Y1IET4</accession>
<evidence type="ECO:0000313" key="4">
    <source>
        <dbReference type="Proteomes" id="UP000054558"/>
    </source>
</evidence>
<keyword evidence="2" id="KW-0732">Signal</keyword>
<evidence type="ECO:0000256" key="2">
    <source>
        <dbReference type="ARBA" id="ARBA00022729"/>
    </source>
</evidence>
<evidence type="ECO:0000313" key="3">
    <source>
        <dbReference type="EMBL" id="GAQ86618.1"/>
    </source>
</evidence>
<dbReference type="GO" id="GO:0016788">
    <property type="term" value="F:hydrolase activity, acting on ester bonds"/>
    <property type="evidence" value="ECO:0007669"/>
    <property type="project" value="InterPro"/>
</dbReference>
<dbReference type="InterPro" id="IPR044552">
    <property type="entry name" value="GLIP1-5/GLL25"/>
</dbReference>
<dbReference type="SUPFAM" id="SSF52266">
    <property type="entry name" value="SGNH hydrolase"/>
    <property type="match status" value="1"/>
</dbReference>
<dbReference type="STRING" id="105231.A0A1Y1IET4"/>
<dbReference type="Pfam" id="PF00657">
    <property type="entry name" value="Lipase_GDSL"/>
    <property type="match status" value="1"/>
</dbReference>
<dbReference type="InterPro" id="IPR001087">
    <property type="entry name" value="GDSL"/>
</dbReference>
<dbReference type="OrthoDB" id="1600564at2759"/>
<dbReference type="PANTHER" id="PTHR45966:SF13">
    <property type="entry name" value="GDSL ESTERASE_LIPASE"/>
    <property type="match status" value="1"/>
</dbReference>
<proteinExistence type="inferred from homology"/>
<dbReference type="Gene3D" id="3.40.50.1110">
    <property type="entry name" value="SGNH hydrolase"/>
    <property type="match status" value="1"/>
</dbReference>
<dbReference type="InterPro" id="IPR035669">
    <property type="entry name" value="SGNH_plant_lipase-like"/>
</dbReference>
<reference evidence="3 4" key="1">
    <citation type="journal article" date="2014" name="Nat. Commun.">
        <title>Klebsormidium flaccidum genome reveals primary factors for plant terrestrial adaptation.</title>
        <authorList>
            <person name="Hori K."/>
            <person name="Maruyama F."/>
            <person name="Fujisawa T."/>
            <person name="Togashi T."/>
            <person name="Yamamoto N."/>
            <person name="Seo M."/>
            <person name="Sato S."/>
            <person name="Yamada T."/>
            <person name="Mori H."/>
            <person name="Tajima N."/>
            <person name="Moriyama T."/>
            <person name="Ikeuchi M."/>
            <person name="Watanabe M."/>
            <person name="Wada H."/>
            <person name="Kobayashi K."/>
            <person name="Saito M."/>
            <person name="Masuda T."/>
            <person name="Sasaki-Sekimoto Y."/>
            <person name="Mashiguchi K."/>
            <person name="Awai K."/>
            <person name="Shimojima M."/>
            <person name="Masuda S."/>
            <person name="Iwai M."/>
            <person name="Nobusawa T."/>
            <person name="Narise T."/>
            <person name="Kondo S."/>
            <person name="Saito H."/>
            <person name="Sato R."/>
            <person name="Murakawa M."/>
            <person name="Ihara Y."/>
            <person name="Oshima-Yamada Y."/>
            <person name="Ohtaka K."/>
            <person name="Satoh M."/>
            <person name="Sonobe K."/>
            <person name="Ishii M."/>
            <person name="Ohtani R."/>
            <person name="Kanamori-Sato M."/>
            <person name="Honoki R."/>
            <person name="Miyazaki D."/>
            <person name="Mochizuki H."/>
            <person name="Umetsu J."/>
            <person name="Higashi K."/>
            <person name="Shibata D."/>
            <person name="Kamiya Y."/>
            <person name="Sato N."/>
            <person name="Nakamura Y."/>
            <person name="Tabata S."/>
            <person name="Ida S."/>
            <person name="Kurokawa K."/>
            <person name="Ohta H."/>
        </authorList>
    </citation>
    <scope>NUCLEOTIDE SEQUENCE [LARGE SCALE GENOMIC DNA]</scope>
    <source>
        <strain evidence="3 4">NIES-2285</strain>
    </source>
</reference>
<dbReference type="InterPro" id="IPR036514">
    <property type="entry name" value="SGNH_hydro_sf"/>
</dbReference>
<evidence type="ECO:0008006" key="5">
    <source>
        <dbReference type="Google" id="ProtNLM"/>
    </source>
</evidence>
<name>A0A1Y1IET4_KLENI</name>
<evidence type="ECO:0000256" key="1">
    <source>
        <dbReference type="ARBA" id="ARBA00008668"/>
    </source>
</evidence>
<sequence length="365" mass="38376">MLQPAAQAPAASAAVRGSMNVSALYAFGDSTTDTGLNKYLNSTTTSADRPPYGETYFHMPTGRYSDGRLVVDFLAQAWGFPLLAPYLQPGANFSRGANFASAGSGALNTTSTDGELSLAGQVAAFLAFKNGTNGTGPIPNSTINEAIFLVSTGTNDYTHYTLDLGGVFSGNPVAPDDYIQSVVANLAAGVQGLYAAGARRFFVANVPAVGCAPQARLVTFNDSCLDPLNDLARDHNRLLNATLANLTSAWPDATILVGDTNGLLASTVAQPSAYNFSVSAVACCGAGPNNATLQCGQNRTIFDLYTVRADACADPDTHIFWDVEHGTEAFYRFVAKQFLFGTAFVQPRNLTATFAFPPGVQSRLT</sequence>